<comment type="caution">
    <text evidence="1">The sequence shown here is derived from an EMBL/GenBank/DDBJ whole genome shotgun (WGS) entry which is preliminary data.</text>
</comment>
<reference evidence="1" key="1">
    <citation type="submission" date="2022-08" db="EMBL/GenBank/DDBJ databases">
        <title>Genome Sequence of Lecanicillium fungicola.</title>
        <authorList>
            <person name="Buettner E."/>
        </authorList>
    </citation>
    <scope>NUCLEOTIDE SEQUENCE</scope>
    <source>
        <strain evidence="1">Babe33</strain>
    </source>
</reference>
<keyword evidence="2" id="KW-1185">Reference proteome</keyword>
<sequence length="183" mass="19117">MRASYAAVLCSFALPSTCSAVSRGALHSIKARGTWSTLGCYTDNVSGRALSHTVAIPGGSAVMTNEACQTACQAAGYSFAGTEYAGECWCGNTVGNGNGPAPDGNAKCNMACKGNAAELCGGRNRLTLYENLASGIGKRGLAYNDNNPNKSAVYANMFKGYSKVSWGYDWGFPSHGLDSYFEL</sequence>
<organism evidence="1 2">
    <name type="scientific">Zarea fungicola</name>
    <dbReference type="NCBI Taxonomy" id="93591"/>
    <lineage>
        <taxon>Eukaryota</taxon>
        <taxon>Fungi</taxon>
        <taxon>Dikarya</taxon>
        <taxon>Ascomycota</taxon>
        <taxon>Pezizomycotina</taxon>
        <taxon>Sordariomycetes</taxon>
        <taxon>Hypocreomycetidae</taxon>
        <taxon>Hypocreales</taxon>
        <taxon>Cordycipitaceae</taxon>
        <taxon>Zarea</taxon>
    </lineage>
</organism>
<accession>A0ACC1MDN8</accession>
<dbReference type="EMBL" id="JANJQO010003302">
    <property type="protein sequence ID" value="KAJ2962252.1"/>
    <property type="molecule type" value="Genomic_DNA"/>
</dbReference>
<evidence type="ECO:0000313" key="1">
    <source>
        <dbReference type="EMBL" id="KAJ2962252.1"/>
    </source>
</evidence>
<proteinExistence type="predicted"/>
<dbReference type="Proteomes" id="UP001143910">
    <property type="component" value="Unassembled WGS sequence"/>
</dbReference>
<gene>
    <name evidence="1" type="ORF">NQ176_g10954</name>
</gene>
<name>A0ACC1MDN8_9HYPO</name>
<evidence type="ECO:0000313" key="2">
    <source>
        <dbReference type="Proteomes" id="UP001143910"/>
    </source>
</evidence>
<protein>
    <submittedName>
        <fullName evidence="1">Uncharacterized protein</fullName>
    </submittedName>
</protein>